<comment type="function">
    <text evidence="7">Lipolytic acyl hydrolase (LAH).</text>
</comment>
<evidence type="ECO:0000259" key="8">
    <source>
        <dbReference type="PROSITE" id="PS51635"/>
    </source>
</evidence>
<proteinExistence type="inferred from homology"/>
<reference evidence="9 10" key="1">
    <citation type="journal article" date="2015" name="Proc. Natl. Acad. Sci. U.S.A.">
        <title>The resurrection genome of Boea hygrometrica: A blueprint for survival of dehydration.</title>
        <authorList>
            <person name="Xiao L."/>
            <person name="Yang G."/>
            <person name="Zhang L."/>
            <person name="Yang X."/>
            <person name="Zhao S."/>
            <person name="Ji Z."/>
            <person name="Zhou Q."/>
            <person name="Hu M."/>
            <person name="Wang Y."/>
            <person name="Chen M."/>
            <person name="Xu Y."/>
            <person name="Jin H."/>
            <person name="Xiao X."/>
            <person name="Hu G."/>
            <person name="Bao F."/>
            <person name="Hu Y."/>
            <person name="Wan P."/>
            <person name="Li L."/>
            <person name="Deng X."/>
            <person name="Kuang T."/>
            <person name="Xiang C."/>
            <person name="Zhu J.K."/>
            <person name="Oliver M.J."/>
            <person name="He Y."/>
        </authorList>
    </citation>
    <scope>NUCLEOTIDE SEQUENCE [LARGE SCALE GENOMIC DNA]</scope>
    <source>
        <strain evidence="10">cv. XS01</strain>
    </source>
</reference>
<dbReference type="PANTHER" id="PTHR32176:SF92">
    <property type="entry name" value="XYLOSE ISOMERASE"/>
    <property type="match status" value="1"/>
</dbReference>
<evidence type="ECO:0000313" key="9">
    <source>
        <dbReference type="EMBL" id="KZV31667.1"/>
    </source>
</evidence>
<dbReference type="InterPro" id="IPR002641">
    <property type="entry name" value="PNPLA_dom"/>
</dbReference>
<protein>
    <recommendedName>
        <fullName evidence="7">Patatin</fullName>
        <ecNumber evidence="7">3.1.1.-</ecNumber>
    </recommendedName>
</protein>
<feature type="active site" description="Proton acceptor" evidence="6">
    <location>
        <position position="215"/>
    </location>
</feature>
<evidence type="ECO:0000256" key="4">
    <source>
        <dbReference type="ARBA" id="ARBA00022963"/>
    </source>
</evidence>
<keyword evidence="3" id="KW-0611">Plant defense</keyword>
<organism evidence="9 10">
    <name type="scientific">Dorcoceras hygrometricum</name>
    <dbReference type="NCBI Taxonomy" id="472368"/>
    <lineage>
        <taxon>Eukaryota</taxon>
        <taxon>Viridiplantae</taxon>
        <taxon>Streptophyta</taxon>
        <taxon>Embryophyta</taxon>
        <taxon>Tracheophyta</taxon>
        <taxon>Spermatophyta</taxon>
        <taxon>Magnoliopsida</taxon>
        <taxon>eudicotyledons</taxon>
        <taxon>Gunneridae</taxon>
        <taxon>Pentapetalae</taxon>
        <taxon>asterids</taxon>
        <taxon>lamiids</taxon>
        <taxon>Lamiales</taxon>
        <taxon>Gesneriaceae</taxon>
        <taxon>Didymocarpoideae</taxon>
        <taxon>Trichosporeae</taxon>
        <taxon>Loxocarpinae</taxon>
        <taxon>Dorcoceras</taxon>
    </lineage>
</organism>
<dbReference type="SUPFAM" id="SSF52151">
    <property type="entry name" value="FabD/lysophospholipase-like"/>
    <property type="match status" value="1"/>
</dbReference>
<dbReference type="EC" id="3.1.1.-" evidence="7"/>
<keyword evidence="4 6" id="KW-0442">Lipid degradation</keyword>
<evidence type="ECO:0000313" key="10">
    <source>
        <dbReference type="Proteomes" id="UP000250235"/>
    </source>
</evidence>
<evidence type="ECO:0000256" key="7">
    <source>
        <dbReference type="RuleBase" id="RU361262"/>
    </source>
</evidence>
<dbReference type="CDD" id="cd07214">
    <property type="entry name" value="Pat17_isozyme_like"/>
    <property type="match status" value="1"/>
</dbReference>
<dbReference type="Pfam" id="PF01734">
    <property type="entry name" value="Patatin"/>
    <property type="match status" value="1"/>
</dbReference>
<dbReference type="Proteomes" id="UP000250235">
    <property type="component" value="Unassembled WGS sequence"/>
</dbReference>
<keyword evidence="10" id="KW-1185">Reference proteome</keyword>
<dbReference type="InterPro" id="IPR016035">
    <property type="entry name" value="Acyl_Trfase/lysoPLipase"/>
</dbReference>
<feature type="active site" description="Nucleophile" evidence="6">
    <location>
        <position position="66"/>
    </location>
</feature>
<dbReference type="EMBL" id="KV007458">
    <property type="protein sequence ID" value="KZV31667.1"/>
    <property type="molecule type" value="Genomic_DNA"/>
</dbReference>
<dbReference type="GO" id="GO:0004620">
    <property type="term" value="F:phospholipase activity"/>
    <property type="evidence" value="ECO:0007669"/>
    <property type="project" value="TreeGrafter"/>
</dbReference>
<feature type="short sequence motif" description="GXSXG" evidence="6">
    <location>
        <begin position="64"/>
        <end position="68"/>
    </location>
</feature>
<evidence type="ECO:0000256" key="5">
    <source>
        <dbReference type="ARBA" id="ARBA00023098"/>
    </source>
</evidence>
<keyword evidence="5 6" id="KW-0443">Lipid metabolism</keyword>
<dbReference type="Gene3D" id="3.40.1090.10">
    <property type="entry name" value="Cytosolic phospholipase A2 catalytic domain"/>
    <property type="match status" value="1"/>
</dbReference>
<dbReference type="GO" id="GO:0006952">
    <property type="term" value="P:defense response"/>
    <property type="evidence" value="ECO:0007669"/>
    <property type="project" value="UniProtKB-KW"/>
</dbReference>
<feature type="short sequence motif" description="GXGXXG" evidence="6">
    <location>
        <begin position="26"/>
        <end position="31"/>
    </location>
</feature>
<sequence>MASLLSFNKIQPPTFGRLVTLLSIDGGGIRGIIPATILEFLESELQKLDGKDARVADYFDVVAGTSTGGLVTAMLTAPDANKRPLYAAKDIAPFYVKHGPHIFPHRRGIIGSVESTLVQLGNPKYDGKYLHKLIRDNLGQSRLHDTLTNVVIPTFDIKNLQPTIFSSYETKNSPAMDALLSDICIGTSAAPTYFPAHYFTNDDGSGNSSEFNLIDGGVAANNPTLIAVGEVTKQVFRKDPNFFPIKPMDCGRLLVISLSTGSAKQEQKYTAEMASSWGIFGWLVQGNSTPILDVFNQASKDMVDYFLSIVFQALNSGDNYLRIQDEALVGDNASVDVSTKQNLDELVKIGQKLLKAPCSRVNLNTGMSEPIVNGGTNEDALRKFAKTLSDEQKLRRLNAAKQNNSDS</sequence>
<dbReference type="AlphaFoldDB" id="A0A2Z7BCB8"/>
<dbReference type="OrthoDB" id="1658288at2759"/>
<name>A0A2Z7BCB8_9LAMI</name>
<evidence type="ECO:0000256" key="6">
    <source>
        <dbReference type="PROSITE-ProRule" id="PRU01161"/>
    </source>
</evidence>
<evidence type="ECO:0000256" key="1">
    <source>
        <dbReference type="ARBA" id="ARBA00010240"/>
    </source>
</evidence>
<gene>
    <name evidence="9" type="ORF">F511_00471</name>
</gene>
<comment type="similarity">
    <text evidence="1 7">Belongs to the patatin family.</text>
</comment>
<dbReference type="PROSITE" id="PS51635">
    <property type="entry name" value="PNPLA"/>
    <property type="match status" value="1"/>
</dbReference>
<feature type="short sequence motif" description="DGA/G" evidence="6">
    <location>
        <begin position="215"/>
        <end position="217"/>
    </location>
</feature>
<dbReference type="PANTHER" id="PTHR32176">
    <property type="entry name" value="XYLOSE ISOMERASE"/>
    <property type="match status" value="1"/>
</dbReference>
<keyword evidence="2 6" id="KW-0378">Hydrolase</keyword>
<accession>A0A2Z7BCB8</accession>
<comment type="domain">
    <text evidence="7">The nitrogen atoms of the two glycine residues in the GGXR motif define the oxyanion hole, and stabilize the oxyanion that forms during the nucleophilic attack by the catalytic serine during substrate cleavage.</text>
</comment>
<dbReference type="FunFam" id="3.40.1090.10:FF:000005">
    <property type="entry name" value="Patatin"/>
    <property type="match status" value="1"/>
</dbReference>
<evidence type="ECO:0000256" key="2">
    <source>
        <dbReference type="ARBA" id="ARBA00022801"/>
    </source>
</evidence>
<evidence type="ECO:0000256" key="3">
    <source>
        <dbReference type="ARBA" id="ARBA00022821"/>
    </source>
</evidence>
<dbReference type="GO" id="GO:0047372">
    <property type="term" value="F:monoacylglycerol lipase activity"/>
    <property type="evidence" value="ECO:0007669"/>
    <property type="project" value="TreeGrafter"/>
</dbReference>
<dbReference type="GO" id="GO:0016042">
    <property type="term" value="P:lipid catabolic process"/>
    <property type="evidence" value="ECO:0007669"/>
    <property type="project" value="UniProtKB-UniRule"/>
</dbReference>
<feature type="domain" description="PNPLA" evidence="8">
    <location>
        <begin position="22"/>
        <end position="228"/>
    </location>
</feature>